<feature type="transmembrane region" description="Helical" evidence="6">
    <location>
        <begin position="83"/>
        <end position="100"/>
    </location>
</feature>
<dbReference type="Pfam" id="PF03899">
    <property type="entry name" value="ATP-synt_I"/>
    <property type="match status" value="1"/>
</dbReference>
<keyword evidence="8" id="KW-1185">Reference proteome</keyword>
<reference evidence="7 8" key="1">
    <citation type="submission" date="2012-12" db="EMBL/GenBank/DDBJ databases">
        <title>Genome assembly of Marinobacter sp. AK21.</title>
        <authorList>
            <person name="Khatri I."/>
            <person name="Kumar R."/>
            <person name="Vaidya B."/>
            <person name="Subramanian S."/>
            <person name="Pinnaka A."/>
        </authorList>
    </citation>
    <scope>NUCLEOTIDE SEQUENCE [LARGE SCALE GENOMIC DNA]</scope>
    <source>
        <strain evidence="7 8">AK21</strain>
    </source>
</reference>
<keyword evidence="4 6" id="KW-1133">Transmembrane helix</keyword>
<proteinExistence type="predicted"/>
<accession>A0A072MYC2</accession>
<dbReference type="AlphaFoldDB" id="A0A072MYC2"/>
<organism evidence="7 8">
    <name type="scientific">Marinobacter nitratireducens</name>
    <dbReference type="NCBI Taxonomy" id="1137280"/>
    <lineage>
        <taxon>Bacteria</taxon>
        <taxon>Pseudomonadati</taxon>
        <taxon>Pseudomonadota</taxon>
        <taxon>Gammaproteobacteria</taxon>
        <taxon>Pseudomonadales</taxon>
        <taxon>Marinobacteraceae</taxon>
        <taxon>Marinobacter</taxon>
    </lineage>
</organism>
<keyword evidence="5 6" id="KW-0472">Membrane</keyword>
<dbReference type="InterPro" id="IPR005598">
    <property type="entry name" value="ATP_synth_I"/>
</dbReference>
<evidence type="ECO:0000256" key="3">
    <source>
        <dbReference type="ARBA" id="ARBA00022692"/>
    </source>
</evidence>
<dbReference type="PATRIC" id="fig|1137280.3.peg.2789"/>
<comment type="caution">
    <text evidence="7">The sequence shown here is derived from an EMBL/GenBank/DDBJ whole genome shotgun (WGS) entry which is preliminary data.</text>
</comment>
<evidence type="ECO:0000256" key="6">
    <source>
        <dbReference type="SAM" id="Phobius"/>
    </source>
</evidence>
<gene>
    <name evidence="7" type="ORF">D777_02972</name>
</gene>
<evidence type="ECO:0000256" key="2">
    <source>
        <dbReference type="ARBA" id="ARBA00022475"/>
    </source>
</evidence>
<evidence type="ECO:0000313" key="8">
    <source>
        <dbReference type="Proteomes" id="UP000035057"/>
    </source>
</evidence>
<evidence type="ECO:0000256" key="5">
    <source>
        <dbReference type="ARBA" id="ARBA00023136"/>
    </source>
</evidence>
<evidence type="ECO:0000256" key="1">
    <source>
        <dbReference type="ARBA" id="ARBA00004651"/>
    </source>
</evidence>
<protein>
    <submittedName>
        <fullName evidence="7">ATP synthase protein I</fullName>
    </submittedName>
</protein>
<feature type="transmembrane region" description="Helical" evidence="6">
    <location>
        <begin position="41"/>
        <end position="63"/>
    </location>
</feature>
<name>A0A072MYC2_9GAMM</name>
<feature type="transmembrane region" description="Helical" evidence="6">
    <location>
        <begin position="106"/>
        <end position="126"/>
    </location>
</feature>
<dbReference type="RefSeq" id="WP_036133309.1">
    <property type="nucleotide sequence ID" value="NZ_ANIE01000008.1"/>
</dbReference>
<keyword evidence="3 6" id="KW-0812">Transmembrane</keyword>
<dbReference type="GO" id="GO:0005886">
    <property type="term" value="C:plasma membrane"/>
    <property type="evidence" value="ECO:0007669"/>
    <property type="project" value="UniProtKB-SubCell"/>
</dbReference>
<dbReference type="EMBL" id="ANIE01000008">
    <property type="protein sequence ID" value="KEF30424.1"/>
    <property type="molecule type" value="Genomic_DNA"/>
</dbReference>
<keyword evidence="2" id="KW-1003">Cell membrane</keyword>
<dbReference type="Proteomes" id="UP000035057">
    <property type="component" value="Unassembled WGS sequence"/>
</dbReference>
<evidence type="ECO:0000256" key="4">
    <source>
        <dbReference type="ARBA" id="ARBA00022989"/>
    </source>
</evidence>
<evidence type="ECO:0000313" key="7">
    <source>
        <dbReference type="EMBL" id="KEF30424.1"/>
    </source>
</evidence>
<dbReference type="OrthoDB" id="5702716at2"/>
<feature type="transmembrane region" description="Helical" evidence="6">
    <location>
        <begin position="14"/>
        <end position="35"/>
    </location>
</feature>
<dbReference type="STRING" id="1137280.D777_02972"/>
<dbReference type="NCBIfam" id="NF004414">
    <property type="entry name" value="PRK05760.1"/>
    <property type="match status" value="1"/>
</dbReference>
<comment type="subcellular location">
    <subcellularLocation>
        <location evidence="1">Cell membrane</location>
        <topology evidence="1">Multi-pass membrane protein</topology>
    </subcellularLocation>
</comment>
<sequence>MTKATPSGIRRPPIARWFVIESVVLVFVSLVFLFLRGQVSGYSALVGGLIFLLPHGYFALKAFRYSGARSAKKIMSSFYQGEAGKLILCAILFTMVFKWIQPLDIAALFLTFAIMLVTNWLTPLLAGSNTQQS</sequence>